<evidence type="ECO:0008006" key="4">
    <source>
        <dbReference type="Google" id="ProtNLM"/>
    </source>
</evidence>
<evidence type="ECO:0000313" key="2">
    <source>
        <dbReference type="EMBL" id="KAB7852503.1"/>
    </source>
</evidence>
<dbReference type="RefSeq" id="WP_152262226.1">
    <property type="nucleotide sequence ID" value="NZ_JBFADJ010000004.1"/>
</dbReference>
<comment type="caution">
    <text evidence="2">The sequence shown here is derived from an EMBL/GenBank/DDBJ whole genome shotgun (WGS) entry which is preliminary data.</text>
</comment>
<organism evidence="2 3">
    <name type="scientific">Streptomyces mobaraensis</name>
    <name type="common">Streptoverticillium mobaraense</name>
    <dbReference type="NCBI Taxonomy" id="35621"/>
    <lineage>
        <taxon>Bacteria</taxon>
        <taxon>Bacillati</taxon>
        <taxon>Actinomycetota</taxon>
        <taxon>Actinomycetes</taxon>
        <taxon>Kitasatosporales</taxon>
        <taxon>Streptomycetaceae</taxon>
        <taxon>Streptomyces</taxon>
    </lineage>
</organism>
<name>A0A5N5WFA7_STRMB</name>
<dbReference type="AlphaFoldDB" id="A0A5N5WFA7"/>
<reference evidence="2 3" key="1">
    <citation type="journal article" date="2019" name="Microb. Cell Fact.">
        <title>Exploring novel herbicidin analogues by transcriptional regulator overexpression and MS/MS molecular networking.</title>
        <authorList>
            <person name="Shi Y."/>
            <person name="Gu R."/>
            <person name="Li Y."/>
            <person name="Wang X."/>
            <person name="Ren W."/>
            <person name="Li X."/>
            <person name="Wang L."/>
            <person name="Xie Y."/>
            <person name="Hong B."/>
        </authorList>
    </citation>
    <scope>NUCLEOTIDE SEQUENCE [LARGE SCALE GENOMIC DNA]</scope>
    <source>
        <strain evidence="2 3">US-43</strain>
    </source>
</reference>
<evidence type="ECO:0000313" key="3">
    <source>
        <dbReference type="Proteomes" id="UP000327000"/>
    </source>
</evidence>
<proteinExistence type="predicted"/>
<accession>A0A5N5WFA7</accession>
<feature type="chain" id="PRO_5024926920" description="Secreted protein" evidence="1">
    <location>
        <begin position="29"/>
        <end position="173"/>
    </location>
</feature>
<keyword evidence="3" id="KW-1185">Reference proteome</keyword>
<dbReference type="OrthoDB" id="4296595at2"/>
<dbReference type="EMBL" id="VOKX01000003">
    <property type="protein sequence ID" value="KAB7852503.1"/>
    <property type="molecule type" value="Genomic_DNA"/>
</dbReference>
<evidence type="ECO:0000256" key="1">
    <source>
        <dbReference type="SAM" id="SignalP"/>
    </source>
</evidence>
<dbReference type="Proteomes" id="UP000327000">
    <property type="component" value="Unassembled WGS sequence"/>
</dbReference>
<protein>
    <recommendedName>
        <fullName evidence="4">Secreted protein</fullName>
    </recommendedName>
</protein>
<gene>
    <name evidence="2" type="ORF">FRZ00_01590</name>
</gene>
<feature type="signal peptide" evidence="1">
    <location>
        <begin position="1"/>
        <end position="28"/>
    </location>
</feature>
<keyword evidence="1" id="KW-0732">Signal</keyword>
<sequence>MKRTTLRSAGVIALAAVTIGVAAPAALAATEDTRPAAVAGLDDPTEEDLHAVTLDEAQEAARSLLASDEREAQELVASLDPEELADLRAVADGQAPQEFKANWAKILKLMKKIGGWGKAVAGTYKSFRNWYFGLPWPVRAAFRSLTVGYSLYDIYWHFHNGGYAPDSKVPAGT</sequence>